<evidence type="ECO:0000256" key="2">
    <source>
        <dbReference type="ARBA" id="ARBA00022679"/>
    </source>
</evidence>
<dbReference type="CDD" id="cd03357">
    <property type="entry name" value="LbH_MAT_GAT"/>
    <property type="match status" value="1"/>
</dbReference>
<evidence type="ECO:0000313" key="6">
    <source>
        <dbReference type="EMBL" id="SPR01588.1"/>
    </source>
</evidence>
<dbReference type="InterPro" id="IPR001451">
    <property type="entry name" value="Hexapep"/>
</dbReference>
<dbReference type="Gene3D" id="2.160.10.10">
    <property type="entry name" value="Hexapeptide repeat proteins"/>
    <property type="match status" value="1"/>
</dbReference>
<dbReference type="Pfam" id="PF12464">
    <property type="entry name" value="Mac"/>
    <property type="match status" value="1"/>
</dbReference>
<evidence type="ECO:0000256" key="1">
    <source>
        <dbReference type="ARBA" id="ARBA00007274"/>
    </source>
</evidence>
<dbReference type="InterPro" id="IPR024688">
    <property type="entry name" value="Mac_dom"/>
</dbReference>
<dbReference type="GO" id="GO:0005829">
    <property type="term" value="C:cytosol"/>
    <property type="evidence" value="ECO:0007669"/>
    <property type="project" value="TreeGrafter"/>
</dbReference>
<reference evidence="6 8" key="2">
    <citation type="submission" date="2018-03" db="EMBL/GenBank/DDBJ databases">
        <authorList>
            <person name="Fogelqvist J."/>
        </authorList>
    </citation>
    <scope>NUCLEOTIDE SEQUENCE [LARGE SCALE GENOMIC DNA]</scope>
</reference>
<geneLocation type="mitochondrion" evidence="6"/>
<feature type="domain" description="Maltose/galactoside acetyltransferase" evidence="4">
    <location>
        <begin position="21"/>
        <end position="70"/>
    </location>
</feature>
<dbReference type="AlphaFoldDB" id="A0A0G4J0X1"/>
<evidence type="ECO:0000313" key="8">
    <source>
        <dbReference type="Proteomes" id="UP000290189"/>
    </source>
</evidence>
<dbReference type="PANTHER" id="PTHR23416:SF23">
    <property type="entry name" value="ACETYLTRANSFERASE C18B11.09C-RELATED"/>
    <property type="match status" value="1"/>
</dbReference>
<sequence length="199" mass="21278">MTTASGVVGGSAAHYEQDDEWRKMVSGELYNAGSAYLVQERERARRFQDGLNSGGSMAGSTRAAFAHVADGVWIRPPFYFDYGRNISLGARTEVNFNCVFLDCASITVGEDCLFAPGVQVLTATHPTDPALRRRKLELARPIAIGNNVWVGAGALILPGVTIGDDSVIAAGSVVTRDVPKGVVVKGNPARVHRTLYDVV</sequence>
<dbReference type="EMBL" id="CDSF01000109">
    <property type="protein sequence ID" value="CEP01132.1"/>
    <property type="molecule type" value="Genomic_DNA"/>
</dbReference>
<protein>
    <recommendedName>
        <fullName evidence="4">Maltose/galactoside acetyltransferase domain-containing protein</fullName>
    </recommendedName>
</protein>
<evidence type="ECO:0000259" key="4">
    <source>
        <dbReference type="SMART" id="SM01266"/>
    </source>
</evidence>
<dbReference type="SMART" id="SM01266">
    <property type="entry name" value="Mac"/>
    <property type="match status" value="1"/>
</dbReference>
<dbReference type="InterPro" id="IPR018357">
    <property type="entry name" value="Hexapep_transf_CS"/>
</dbReference>
<dbReference type="SUPFAM" id="SSF51161">
    <property type="entry name" value="Trimeric LpxA-like enzymes"/>
    <property type="match status" value="1"/>
</dbReference>
<dbReference type="PROSITE" id="PS00101">
    <property type="entry name" value="HEXAPEP_TRANSFERASES"/>
    <property type="match status" value="1"/>
</dbReference>
<keyword evidence="2" id="KW-0808">Transferase</keyword>
<dbReference type="EMBL" id="OVEO01000018">
    <property type="protein sequence ID" value="SPR01588.1"/>
    <property type="molecule type" value="Genomic_DNA"/>
</dbReference>
<evidence type="ECO:0000313" key="5">
    <source>
        <dbReference type="EMBL" id="CEP01132.1"/>
    </source>
</evidence>
<reference evidence="5 7" key="1">
    <citation type="submission" date="2015-02" db="EMBL/GenBank/DDBJ databases">
        <authorList>
            <person name="Chooi Y.-H."/>
        </authorList>
    </citation>
    <scope>NUCLEOTIDE SEQUENCE [LARGE SCALE GENOMIC DNA]</scope>
    <source>
        <strain evidence="5">E3</strain>
    </source>
</reference>
<evidence type="ECO:0000313" key="7">
    <source>
        <dbReference type="Proteomes" id="UP000039324"/>
    </source>
</evidence>
<name>A0A0G4J0X1_PLABS</name>
<comment type="similarity">
    <text evidence="1">Belongs to the transferase hexapeptide repeat family.</text>
</comment>
<dbReference type="Proteomes" id="UP000039324">
    <property type="component" value="Unassembled WGS sequence"/>
</dbReference>
<dbReference type="Proteomes" id="UP000290189">
    <property type="component" value="Unassembled WGS sequence"/>
</dbReference>
<dbReference type="Pfam" id="PF00132">
    <property type="entry name" value="Hexapep"/>
    <property type="match status" value="1"/>
</dbReference>
<evidence type="ECO:0000256" key="3">
    <source>
        <dbReference type="ARBA" id="ARBA00023315"/>
    </source>
</evidence>
<keyword evidence="3" id="KW-0012">Acyltransferase</keyword>
<proteinExistence type="inferred from homology"/>
<dbReference type="FunFam" id="2.160.10.10:FF:000025">
    <property type="entry name" value="Hexapeptide-repeat containing-acetyltransferase"/>
    <property type="match status" value="1"/>
</dbReference>
<dbReference type="STRING" id="37360.A0A0G4J0X1"/>
<dbReference type="PANTHER" id="PTHR23416">
    <property type="entry name" value="SIALIC ACID SYNTHASE-RELATED"/>
    <property type="match status" value="1"/>
</dbReference>
<dbReference type="GO" id="GO:0008374">
    <property type="term" value="F:O-acyltransferase activity"/>
    <property type="evidence" value="ECO:0007669"/>
    <property type="project" value="TreeGrafter"/>
</dbReference>
<gene>
    <name evidence="5" type="ORF">PBRA_008444</name>
    <name evidence="6" type="ORF">PLBR_LOCUS8803</name>
</gene>
<organism evidence="5 7">
    <name type="scientific">Plasmodiophora brassicae</name>
    <name type="common">Clubroot disease agent</name>
    <dbReference type="NCBI Taxonomy" id="37360"/>
    <lineage>
        <taxon>Eukaryota</taxon>
        <taxon>Sar</taxon>
        <taxon>Rhizaria</taxon>
        <taxon>Endomyxa</taxon>
        <taxon>Phytomyxea</taxon>
        <taxon>Plasmodiophorida</taxon>
        <taxon>Plasmodiophoridae</taxon>
        <taxon>Plasmodiophora</taxon>
    </lineage>
</organism>
<dbReference type="InterPro" id="IPR011004">
    <property type="entry name" value="Trimer_LpxA-like_sf"/>
</dbReference>
<dbReference type="OrthoDB" id="25818at2759"/>
<keyword evidence="7" id="KW-1185">Reference proteome</keyword>
<accession>A0A0G4J0X1</accession>
<dbReference type="InterPro" id="IPR051159">
    <property type="entry name" value="Hexapeptide_acetyltransf"/>
</dbReference>
<keyword evidence="6" id="KW-0496">Mitochondrion</keyword>
<dbReference type="GO" id="GO:0016407">
    <property type="term" value="F:acetyltransferase activity"/>
    <property type="evidence" value="ECO:0007669"/>
    <property type="project" value="InterPro"/>
</dbReference>